<dbReference type="Proteomes" id="UP000887013">
    <property type="component" value="Unassembled WGS sequence"/>
</dbReference>
<evidence type="ECO:0000259" key="2">
    <source>
        <dbReference type="PROSITE" id="PS50157"/>
    </source>
</evidence>
<dbReference type="PROSITE" id="PS50157">
    <property type="entry name" value="ZINC_FINGER_C2H2_2"/>
    <property type="match status" value="1"/>
</dbReference>
<comment type="caution">
    <text evidence="3">The sequence shown here is derived from an EMBL/GenBank/DDBJ whole genome shotgun (WGS) entry which is preliminary data.</text>
</comment>
<keyword evidence="4" id="KW-1185">Reference proteome</keyword>
<sequence length="132" mass="15091">MACPVQRCSAAFWTRNWFTTNHSPKRHLPKFHNNPNRVVEYWCGICYHQIKMKPSSHVCLSALPPNSSTLSSGSWNCLTCGLCFQTKNGLQNHQRMQNRRDQAPSLSIPGLRGRKKTRKFLDGLQVPPETIL</sequence>
<evidence type="ECO:0000313" key="3">
    <source>
        <dbReference type="EMBL" id="GFU58847.1"/>
    </source>
</evidence>
<name>A0A8X6R4K4_NEPPI</name>
<dbReference type="EMBL" id="BMAW01040220">
    <property type="protein sequence ID" value="GFU58847.1"/>
    <property type="molecule type" value="Genomic_DNA"/>
</dbReference>
<evidence type="ECO:0000313" key="4">
    <source>
        <dbReference type="Proteomes" id="UP000887013"/>
    </source>
</evidence>
<feature type="domain" description="C2H2-type" evidence="2">
    <location>
        <begin position="75"/>
        <end position="104"/>
    </location>
</feature>
<keyword evidence="1" id="KW-0862">Zinc</keyword>
<accession>A0A8X6R4K4</accession>
<evidence type="ECO:0000256" key="1">
    <source>
        <dbReference type="PROSITE-ProRule" id="PRU00042"/>
    </source>
</evidence>
<dbReference type="InterPro" id="IPR013087">
    <property type="entry name" value="Znf_C2H2_type"/>
</dbReference>
<reference evidence="3" key="1">
    <citation type="submission" date="2020-08" db="EMBL/GenBank/DDBJ databases">
        <title>Multicomponent nature underlies the extraordinary mechanical properties of spider dragline silk.</title>
        <authorList>
            <person name="Kono N."/>
            <person name="Nakamura H."/>
            <person name="Mori M."/>
            <person name="Yoshida Y."/>
            <person name="Ohtoshi R."/>
            <person name="Malay A.D."/>
            <person name="Moran D.A.P."/>
            <person name="Tomita M."/>
            <person name="Numata K."/>
            <person name="Arakawa K."/>
        </authorList>
    </citation>
    <scope>NUCLEOTIDE SEQUENCE</scope>
</reference>
<organism evidence="3 4">
    <name type="scientific">Nephila pilipes</name>
    <name type="common">Giant wood spider</name>
    <name type="synonym">Nephila maculata</name>
    <dbReference type="NCBI Taxonomy" id="299642"/>
    <lineage>
        <taxon>Eukaryota</taxon>
        <taxon>Metazoa</taxon>
        <taxon>Ecdysozoa</taxon>
        <taxon>Arthropoda</taxon>
        <taxon>Chelicerata</taxon>
        <taxon>Arachnida</taxon>
        <taxon>Araneae</taxon>
        <taxon>Araneomorphae</taxon>
        <taxon>Entelegynae</taxon>
        <taxon>Araneoidea</taxon>
        <taxon>Nephilidae</taxon>
        <taxon>Nephila</taxon>
    </lineage>
</organism>
<protein>
    <recommendedName>
        <fullName evidence="2">C2H2-type domain-containing protein</fullName>
    </recommendedName>
</protein>
<keyword evidence="1" id="KW-0863">Zinc-finger</keyword>
<gene>
    <name evidence="3" type="ORF">NPIL_231001</name>
</gene>
<dbReference type="AlphaFoldDB" id="A0A8X6R4K4"/>
<keyword evidence="1" id="KW-0479">Metal-binding</keyword>
<dbReference type="GO" id="GO:0008270">
    <property type="term" value="F:zinc ion binding"/>
    <property type="evidence" value="ECO:0007669"/>
    <property type="project" value="UniProtKB-KW"/>
</dbReference>
<proteinExistence type="predicted"/>